<keyword evidence="4" id="KW-0067">ATP-binding</keyword>
<dbReference type="PANTHER" id="PTHR35372:SF2">
    <property type="entry name" value="SF3 HELICASE DOMAIN-CONTAINING PROTEIN"/>
    <property type="match status" value="1"/>
</dbReference>
<evidence type="ECO:0000256" key="1">
    <source>
        <dbReference type="ARBA" id="ARBA00022741"/>
    </source>
</evidence>
<dbReference type="Proteomes" id="UP000291949">
    <property type="component" value="Unassembled WGS sequence"/>
</dbReference>
<dbReference type="GO" id="GO:0005524">
    <property type="term" value="F:ATP binding"/>
    <property type="evidence" value="ECO:0007669"/>
    <property type="project" value="UniProtKB-KW"/>
</dbReference>
<dbReference type="InterPro" id="IPR027417">
    <property type="entry name" value="P-loop_NTPase"/>
</dbReference>
<dbReference type="Pfam" id="PF19263">
    <property type="entry name" value="DUF5906"/>
    <property type="match status" value="1"/>
</dbReference>
<keyword evidence="1" id="KW-0547">Nucleotide-binding</keyword>
<evidence type="ECO:0000259" key="5">
    <source>
        <dbReference type="PROSITE" id="PS51206"/>
    </source>
</evidence>
<dbReference type="PROSITE" id="PS51206">
    <property type="entry name" value="SF3_HELICASE_1"/>
    <property type="match status" value="1"/>
</dbReference>
<gene>
    <name evidence="6" type="ORF">EQ811_01420</name>
</gene>
<dbReference type="EMBL" id="SCHC01000001">
    <property type="protein sequence ID" value="TBW77753.1"/>
    <property type="molecule type" value="Genomic_DNA"/>
</dbReference>
<dbReference type="NCBIfam" id="TIGR01613">
    <property type="entry name" value="primase_Cterm"/>
    <property type="match status" value="1"/>
</dbReference>
<evidence type="ECO:0000256" key="3">
    <source>
        <dbReference type="ARBA" id="ARBA00022806"/>
    </source>
</evidence>
<accession>A0A7Z8E3J5</accession>
<dbReference type="InterPro" id="IPR045455">
    <property type="entry name" value="NrS-1_pol-like_helicase"/>
</dbReference>
<proteinExistence type="predicted"/>
<dbReference type="InterPro" id="IPR014015">
    <property type="entry name" value="Helicase_SF3_DNA-vir"/>
</dbReference>
<protein>
    <submittedName>
        <fullName evidence="6">Nucleoside triphosphatase</fullName>
    </submittedName>
</protein>
<dbReference type="InterPro" id="IPR051620">
    <property type="entry name" value="ORF904-like_C"/>
</dbReference>
<dbReference type="GO" id="GO:0004386">
    <property type="term" value="F:helicase activity"/>
    <property type="evidence" value="ECO:0007669"/>
    <property type="project" value="UniProtKB-KW"/>
</dbReference>
<dbReference type="InterPro" id="IPR014818">
    <property type="entry name" value="Phage/plasmid_primase_P4_C"/>
</dbReference>
<dbReference type="Pfam" id="PF03288">
    <property type="entry name" value="Pox_D5"/>
    <property type="match status" value="1"/>
</dbReference>
<dbReference type="SMART" id="SM00885">
    <property type="entry name" value="D5_N"/>
    <property type="match status" value="1"/>
</dbReference>
<evidence type="ECO:0000256" key="2">
    <source>
        <dbReference type="ARBA" id="ARBA00022801"/>
    </source>
</evidence>
<keyword evidence="3" id="KW-0347">Helicase</keyword>
<dbReference type="GO" id="GO:0016787">
    <property type="term" value="F:hydrolase activity"/>
    <property type="evidence" value="ECO:0007669"/>
    <property type="project" value="UniProtKB-KW"/>
</dbReference>
<dbReference type="InterPro" id="IPR006500">
    <property type="entry name" value="Helicase_put_C_phage/plasmid"/>
</dbReference>
<dbReference type="SUPFAM" id="SSF52540">
    <property type="entry name" value="P-loop containing nucleoside triphosphate hydrolases"/>
    <property type="match status" value="1"/>
</dbReference>
<dbReference type="PANTHER" id="PTHR35372">
    <property type="entry name" value="ATP BINDING PROTEIN-RELATED"/>
    <property type="match status" value="1"/>
</dbReference>
<evidence type="ECO:0000256" key="4">
    <source>
        <dbReference type="ARBA" id="ARBA00022840"/>
    </source>
</evidence>
<sequence>MANIQPNKEIIQDINSSQNIENIEERLKRLGNEERQNLLALWEEDGKNGKKPSMIGTNRCAYILMEEISFVLFDEEENTKLAMYQENRGIYTQKASMIKRVISYLEPKFNSNKAYDVIYHIKNRAIIKDKTNSPNLIPVNNGIYNKKTKQLEPFTPEYVFTAKIDTNYIDSPTKPVFENWDVDNWFDELACNDKQVSHLLWQVINDSLNGNYTRKQAIFMVGDGNNGKGTFQELLTYLIGKNNIAKLKVNEFDQRFKLGTLEGKTAVIGDDVPVGVYIDDGSNFKSVVTGDYVSVELKNQQPYTAQFRCSVIQSSNGMPRFKDKTDAIFKRIVIVPFDADFKGSNENRKIKDEYIKNKQVLEYILYHAINMDFEKFDVPDVSKQRLDVYKQETNPVYEFKINIFDNWNLRKIPKYIVYGMYKEFCKENGYNFLSKIKFHKEFKDYLSEDWKTDAVDRFNWEDLIDEIGDLDNYKSEIKFPDSHKPYRAYENRSLKAI</sequence>
<evidence type="ECO:0000313" key="6">
    <source>
        <dbReference type="EMBL" id="TBW77753.1"/>
    </source>
</evidence>
<evidence type="ECO:0000313" key="7">
    <source>
        <dbReference type="Proteomes" id="UP000291949"/>
    </source>
</evidence>
<dbReference type="RefSeq" id="WP_154812021.1">
    <property type="nucleotide sequence ID" value="NZ_JACFTY010000001.1"/>
</dbReference>
<dbReference type="Gene3D" id="3.40.50.300">
    <property type="entry name" value="P-loop containing nucleotide triphosphate hydrolases"/>
    <property type="match status" value="1"/>
</dbReference>
<dbReference type="InterPro" id="IPR004968">
    <property type="entry name" value="DNA_primase/NTPase_C"/>
</dbReference>
<reference evidence="6 7" key="1">
    <citation type="journal article" date="2019" name="Sci. Transl. Med.">
        <title>Quorum sensing between bacterial species on the skin protects against epidermal injury in atopic dermatitis.</title>
        <authorList>
            <person name="Williams M.R."/>
        </authorList>
    </citation>
    <scope>NUCLEOTIDE SEQUENCE [LARGE SCALE GENOMIC DNA]</scope>
    <source>
        <strain evidence="6 7">H8</strain>
    </source>
</reference>
<comment type="caution">
    <text evidence="6">The sequence shown here is derived from an EMBL/GenBank/DDBJ whole genome shotgun (WGS) entry which is preliminary data.</text>
</comment>
<dbReference type="AlphaFoldDB" id="A0A7Z8E3J5"/>
<name>A0A7Z8E3J5_STACP</name>
<dbReference type="Pfam" id="PF08706">
    <property type="entry name" value="D5_N"/>
    <property type="match status" value="1"/>
</dbReference>
<keyword evidence="2" id="KW-0378">Hydrolase</keyword>
<feature type="domain" description="SF3 helicase" evidence="5">
    <location>
        <begin position="195"/>
        <end position="350"/>
    </location>
</feature>
<organism evidence="6 7">
    <name type="scientific">Staphylococcus capitis</name>
    <dbReference type="NCBI Taxonomy" id="29388"/>
    <lineage>
        <taxon>Bacteria</taxon>
        <taxon>Bacillati</taxon>
        <taxon>Bacillota</taxon>
        <taxon>Bacilli</taxon>
        <taxon>Bacillales</taxon>
        <taxon>Staphylococcaceae</taxon>
        <taxon>Staphylococcus</taxon>
    </lineage>
</organism>